<gene>
    <name evidence="5" type="ORF">DSYM_05500</name>
</gene>
<dbReference type="Proteomes" id="UP000662914">
    <property type="component" value="Chromosome"/>
</dbReference>
<feature type="domain" description="NADH:flavin oxidoreductase/NADH oxidase N-terminal" evidence="4">
    <location>
        <begin position="5"/>
        <end position="344"/>
    </location>
</feature>
<evidence type="ECO:0000313" key="5">
    <source>
        <dbReference type="EMBL" id="BBO19851.1"/>
    </source>
</evidence>
<comment type="cofactor">
    <cofactor evidence="1">
        <name>FMN</name>
        <dbReference type="ChEBI" id="CHEBI:58210"/>
    </cofactor>
</comment>
<protein>
    <submittedName>
        <fullName evidence="5">Alkene reductase</fullName>
    </submittedName>
</protein>
<dbReference type="GO" id="GO:0005829">
    <property type="term" value="C:cytosol"/>
    <property type="evidence" value="ECO:0007669"/>
    <property type="project" value="TreeGrafter"/>
</dbReference>
<dbReference type="EMBL" id="AP021857">
    <property type="protein sequence ID" value="BBO19851.1"/>
    <property type="molecule type" value="Genomic_DNA"/>
</dbReference>
<sequence length="368" mass="39417">MSAGKLFSPFKLGALALPNRIAMAPMTRCRAANPAIAPTPMMVEYYGLRADAGLIVSEGVPVSPQARGYAFTPGLYSTAQVAGWQAVTQEVHQQGGRIFAQLWHCGRISHGSLREDNAPPVGPSILAANGRSMALDRATGQPAFVTCETPRALSTAEVKGVVGEFVQAARNAIAAGFDGVEIHGANGYLLDQFRCPYVNDRHDEYGGSLENRCRLHLDIAREVAAAVGRERTGIRLSPHGQANDMRPDPEPMATYGYLAEELQKLGLAYLHLYDQSTSWIHDADDALLRLIRAKFTNALMLCGGFDGAKAEAALAAGSGDLIAIGKPFISNPDLVARLRQGVETAPWDSKTFYVGGHGGYLDYPSFSA</sequence>
<dbReference type="KEGG" id="ddz:DSYM_05500"/>
<evidence type="ECO:0000259" key="4">
    <source>
        <dbReference type="Pfam" id="PF00724"/>
    </source>
</evidence>
<dbReference type="CDD" id="cd02933">
    <property type="entry name" value="OYE_like_FMN"/>
    <property type="match status" value="1"/>
</dbReference>
<dbReference type="AlphaFoldDB" id="A0A809S2R5"/>
<evidence type="ECO:0000256" key="3">
    <source>
        <dbReference type="ARBA" id="ARBA00023002"/>
    </source>
</evidence>
<proteinExistence type="inferred from homology"/>
<dbReference type="FunFam" id="3.20.20.70:FF:000059">
    <property type="entry name" value="N-ethylmaleimide reductase, FMN-linked"/>
    <property type="match status" value="1"/>
</dbReference>
<organism evidence="5 6">
    <name type="scientific">Candidatus Desulfobacillus denitrificans</name>
    <dbReference type="NCBI Taxonomy" id="2608985"/>
    <lineage>
        <taxon>Bacteria</taxon>
        <taxon>Pseudomonadati</taxon>
        <taxon>Pseudomonadota</taxon>
        <taxon>Betaproteobacteria</taxon>
        <taxon>Candidatus Desulfobacillus</taxon>
    </lineage>
</organism>
<dbReference type="Pfam" id="PF00724">
    <property type="entry name" value="Oxidored_FMN"/>
    <property type="match status" value="1"/>
</dbReference>
<evidence type="ECO:0000313" key="6">
    <source>
        <dbReference type="Proteomes" id="UP000662914"/>
    </source>
</evidence>
<evidence type="ECO:0000256" key="2">
    <source>
        <dbReference type="ARBA" id="ARBA00005979"/>
    </source>
</evidence>
<dbReference type="InterPro" id="IPR001155">
    <property type="entry name" value="OxRdtase_FMN_N"/>
</dbReference>
<dbReference type="GO" id="GO:0016628">
    <property type="term" value="F:oxidoreductase activity, acting on the CH-CH group of donors, NAD or NADP as acceptor"/>
    <property type="evidence" value="ECO:0007669"/>
    <property type="project" value="UniProtKB-ARBA"/>
</dbReference>
<dbReference type="Gene3D" id="3.20.20.70">
    <property type="entry name" value="Aldolase class I"/>
    <property type="match status" value="1"/>
</dbReference>
<dbReference type="GO" id="GO:0010181">
    <property type="term" value="F:FMN binding"/>
    <property type="evidence" value="ECO:0007669"/>
    <property type="project" value="InterPro"/>
</dbReference>
<evidence type="ECO:0000256" key="1">
    <source>
        <dbReference type="ARBA" id="ARBA00001917"/>
    </source>
</evidence>
<dbReference type="PANTHER" id="PTHR22893">
    <property type="entry name" value="NADH OXIDOREDUCTASE-RELATED"/>
    <property type="match status" value="1"/>
</dbReference>
<comment type="similarity">
    <text evidence="2">Belongs to the NADH:flavin oxidoreductase/NADH oxidase family.</text>
</comment>
<keyword evidence="3" id="KW-0560">Oxidoreductase</keyword>
<reference evidence="5" key="1">
    <citation type="journal article" name="DNA Res.">
        <title>The physiological potential of anammox bacteria as revealed by their core genome structure.</title>
        <authorList>
            <person name="Okubo T."/>
            <person name="Toyoda A."/>
            <person name="Fukuhara K."/>
            <person name="Uchiyama I."/>
            <person name="Harigaya Y."/>
            <person name="Kuroiwa M."/>
            <person name="Suzuki T."/>
            <person name="Murakami Y."/>
            <person name="Suwa Y."/>
            <person name="Takami H."/>
        </authorList>
    </citation>
    <scope>NUCLEOTIDE SEQUENCE</scope>
    <source>
        <strain evidence="5">317325-3</strain>
    </source>
</reference>
<name>A0A809S2R5_9PROT</name>
<dbReference type="PANTHER" id="PTHR22893:SF91">
    <property type="entry name" value="NADPH DEHYDROGENASE 2-RELATED"/>
    <property type="match status" value="1"/>
</dbReference>
<dbReference type="InterPro" id="IPR045247">
    <property type="entry name" value="Oye-like"/>
</dbReference>
<accession>A0A809S2R5</accession>
<dbReference type="SUPFAM" id="SSF51395">
    <property type="entry name" value="FMN-linked oxidoreductases"/>
    <property type="match status" value="1"/>
</dbReference>
<dbReference type="InterPro" id="IPR013785">
    <property type="entry name" value="Aldolase_TIM"/>
</dbReference>